<reference evidence="3" key="1">
    <citation type="submission" date="2025-08" db="UniProtKB">
        <authorList>
            <consortium name="Ensembl"/>
        </authorList>
    </citation>
    <scope>IDENTIFICATION</scope>
</reference>
<dbReference type="PANTHER" id="PTHR46942:SF1">
    <property type="entry name" value="SIALIC ACID-BINDING IG-LIKE LECTIN 15"/>
    <property type="match status" value="1"/>
</dbReference>
<feature type="domain" description="Ig-like" evidence="2">
    <location>
        <begin position="76"/>
        <end position="191"/>
    </location>
</feature>
<dbReference type="InterPro" id="IPR007110">
    <property type="entry name" value="Ig-like_dom"/>
</dbReference>
<protein>
    <submittedName>
        <fullName evidence="3">Sialic acid-binding Ig-like lectin 15</fullName>
    </submittedName>
</protein>
<dbReference type="Ensembl" id="ENSMAMT00000054464.1">
    <property type="protein sequence ID" value="ENSMAMP00000064992.1"/>
    <property type="gene ID" value="ENSMAMG00000025024.1"/>
</dbReference>
<dbReference type="InterPro" id="IPR042836">
    <property type="entry name" value="SIG15"/>
</dbReference>
<dbReference type="SMART" id="SM00409">
    <property type="entry name" value="IG"/>
    <property type="match status" value="1"/>
</dbReference>
<feature type="transmembrane region" description="Helical" evidence="1">
    <location>
        <begin position="65"/>
        <end position="86"/>
    </location>
</feature>
<dbReference type="Proteomes" id="UP000261640">
    <property type="component" value="Unplaced"/>
</dbReference>
<dbReference type="Gene3D" id="2.60.40.10">
    <property type="entry name" value="Immunoglobulins"/>
    <property type="match status" value="2"/>
</dbReference>
<dbReference type="PROSITE" id="PS50835">
    <property type="entry name" value="IG_LIKE"/>
    <property type="match status" value="2"/>
</dbReference>
<dbReference type="PANTHER" id="PTHR46942">
    <property type="entry name" value="SIALIC ACID-BINDING IG-LIKE LECTIN 15"/>
    <property type="match status" value="1"/>
</dbReference>
<dbReference type="InParanoid" id="A0A7N8YLQ9"/>
<dbReference type="Pfam" id="PF07686">
    <property type="entry name" value="V-set"/>
    <property type="match status" value="1"/>
</dbReference>
<feature type="transmembrane region" description="Helical" evidence="1">
    <location>
        <begin position="289"/>
        <end position="311"/>
    </location>
</feature>
<sequence length="372" mass="40726">MPNVWSCFNTFSFTSSSSKLAGNSESHVKHFTTSPHVDLLVNIFSVLTFLNLIHRRMWQQKQVFLLTLSMLITGSFSLSVTVSSTISVSRGQDAILGCYFSHSRQQTYSGLITVSWLARDSNTQPLLICEVRNDSREGLSDCSASRLKHSLSGDPRRADVSLRIRNVALTDNGTYFCKVKLDGSKTSQKATHLYVNAGPEILSLSVLETTSDSAPSRLQCKVEGNPLPKVVWLSASRRKVEDQVETFPSGLYQVTSSVPYLKEEVLTCRAESRLGEAEMTYPPSLNETLIISLTVSGLILLLLAGLTVCCLNNRAPAEASPVDGNTEVDENDTEVQLVYTTVNVTPTSTPAGLKNSDPEEAGVFYSSVNIQQ</sequence>
<dbReference type="GeneTree" id="ENSGT01030000234909"/>
<dbReference type="InterPro" id="IPR003599">
    <property type="entry name" value="Ig_sub"/>
</dbReference>
<dbReference type="GO" id="GO:0032956">
    <property type="term" value="P:regulation of actin cytoskeleton organization"/>
    <property type="evidence" value="ECO:0007669"/>
    <property type="project" value="TreeGrafter"/>
</dbReference>
<evidence type="ECO:0000313" key="4">
    <source>
        <dbReference type="Proteomes" id="UP000261640"/>
    </source>
</evidence>
<keyword evidence="1" id="KW-1133">Transmembrane helix</keyword>
<proteinExistence type="predicted"/>
<dbReference type="InterPro" id="IPR013783">
    <property type="entry name" value="Ig-like_fold"/>
</dbReference>
<reference evidence="3" key="2">
    <citation type="submission" date="2025-09" db="UniProtKB">
        <authorList>
            <consortium name="Ensembl"/>
        </authorList>
    </citation>
    <scope>IDENTIFICATION</scope>
</reference>
<feature type="domain" description="Ig-like" evidence="2">
    <location>
        <begin position="199"/>
        <end position="286"/>
    </location>
</feature>
<dbReference type="InterPro" id="IPR036179">
    <property type="entry name" value="Ig-like_dom_sf"/>
</dbReference>
<organism evidence="3 4">
    <name type="scientific">Mastacembelus armatus</name>
    <name type="common">zig-zag eel</name>
    <dbReference type="NCBI Taxonomy" id="205130"/>
    <lineage>
        <taxon>Eukaryota</taxon>
        <taxon>Metazoa</taxon>
        <taxon>Chordata</taxon>
        <taxon>Craniata</taxon>
        <taxon>Vertebrata</taxon>
        <taxon>Euteleostomi</taxon>
        <taxon>Actinopterygii</taxon>
        <taxon>Neopterygii</taxon>
        <taxon>Teleostei</taxon>
        <taxon>Neoteleostei</taxon>
        <taxon>Acanthomorphata</taxon>
        <taxon>Anabantaria</taxon>
        <taxon>Synbranchiformes</taxon>
        <taxon>Mastacembelidae</taxon>
        <taxon>Mastacembelus</taxon>
    </lineage>
</organism>
<keyword evidence="1" id="KW-0812">Transmembrane</keyword>
<dbReference type="SMART" id="SM00406">
    <property type="entry name" value="IGv"/>
    <property type="match status" value="1"/>
</dbReference>
<evidence type="ECO:0000259" key="2">
    <source>
        <dbReference type="PROSITE" id="PS50835"/>
    </source>
</evidence>
<accession>A0A7N8YLQ9</accession>
<evidence type="ECO:0000256" key="1">
    <source>
        <dbReference type="SAM" id="Phobius"/>
    </source>
</evidence>
<dbReference type="GO" id="GO:2001204">
    <property type="term" value="P:regulation of osteoclast development"/>
    <property type="evidence" value="ECO:0007669"/>
    <property type="project" value="TreeGrafter"/>
</dbReference>
<dbReference type="SUPFAM" id="SSF48726">
    <property type="entry name" value="Immunoglobulin"/>
    <property type="match status" value="2"/>
</dbReference>
<dbReference type="GO" id="GO:0005886">
    <property type="term" value="C:plasma membrane"/>
    <property type="evidence" value="ECO:0007669"/>
    <property type="project" value="TreeGrafter"/>
</dbReference>
<dbReference type="AlphaFoldDB" id="A0A7N8YLQ9"/>
<dbReference type="GO" id="GO:0045124">
    <property type="term" value="P:regulation of bone resorption"/>
    <property type="evidence" value="ECO:0007669"/>
    <property type="project" value="TreeGrafter"/>
</dbReference>
<dbReference type="InterPro" id="IPR013106">
    <property type="entry name" value="Ig_V-set"/>
</dbReference>
<evidence type="ECO:0000313" key="3">
    <source>
        <dbReference type="Ensembl" id="ENSMAMP00000064992.1"/>
    </source>
</evidence>
<keyword evidence="4" id="KW-1185">Reference proteome</keyword>
<name>A0A7N8YLQ9_9TELE</name>
<keyword evidence="1" id="KW-0472">Membrane</keyword>